<reference evidence="2" key="1">
    <citation type="submission" date="2022-02" db="EMBL/GenBank/DDBJ databases">
        <title>Crop Bioprotection Bacillus Genome Sequencing.</title>
        <authorList>
            <person name="Dunlap C."/>
        </authorList>
    </citation>
    <scope>NUCLEOTIDE SEQUENCE</scope>
    <source>
        <strain evidence="2">EC49O2N-C10</strain>
    </source>
</reference>
<gene>
    <name evidence="2" type="ORF">MOF03_18855</name>
</gene>
<dbReference type="AlphaFoldDB" id="A0A9Q4HWC6"/>
<accession>A0A9Q4HWC6</accession>
<feature type="domain" description="DUF4062" evidence="1">
    <location>
        <begin position="9"/>
        <end position="94"/>
    </location>
</feature>
<protein>
    <submittedName>
        <fullName evidence="2">DUF4062 domain-containing protein</fullName>
    </submittedName>
</protein>
<dbReference type="RefSeq" id="WP_268522773.1">
    <property type="nucleotide sequence ID" value="NZ_JALAWA010000013.1"/>
</dbReference>
<comment type="caution">
    <text evidence="2">The sequence shown here is derived from an EMBL/GenBank/DDBJ whole genome shotgun (WGS) entry which is preliminary data.</text>
</comment>
<proteinExistence type="predicted"/>
<dbReference type="InterPro" id="IPR025139">
    <property type="entry name" value="DUF4062"/>
</dbReference>
<evidence type="ECO:0000259" key="1">
    <source>
        <dbReference type="Pfam" id="PF13271"/>
    </source>
</evidence>
<dbReference type="EMBL" id="JALAWA010000013">
    <property type="protein sequence ID" value="MCY9186669.1"/>
    <property type="molecule type" value="Genomic_DNA"/>
</dbReference>
<dbReference type="Pfam" id="PF13271">
    <property type="entry name" value="DUF4062"/>
    <property type="match status" value="1"/>
</dbReference>
<evidence type="ECO:0000313" key="2">
    <source>
        <dbReference type="EMBL" id="MCY9186669.1"/>
    </source>
</evidence>
<sequence>MSSTFNSTRVFISSTAQESLKPLRIKLEERLKAAGHLPLLFEKNFGFWTDDALSDCLDKVSDSHVYLLFISDKSGSFTHIDPKITATYAEFHRAKTNDLVIIPIVESHIYNFFIEHIKGELDFRIERFIKEHDREPDYTYDIVLEWFDQLPESNPVFWDRIKSENVDPFNWAFIYDVYRDTPWTYNFPLANADKACDFVLASLSNILRSVVPYYNMIDSLVSMVDETVRLSSYTGSILEFIQCIKKGTLNVELLLSKLRYDLTGGPIYHNQSPIMRKKVANVSECEAICLYKREQDHLELVGFTGSSNPQKSYMVNDLNSYVASTYQKNDDTVENIFYNEEKQKIYLTKKVGDLIISVHFLLSEPWSEKRVKSYEHQILAAIMKKREHFDTAIDLIGGMLNDN</sequence>
<evidence type="ECO:0000313" key="3">
    <source>
        <dbReference type="Proteomes" id="UP001073053"/>
    </source>
</evidence>
<name>A0A9Q4HWC6_9BACI</name>
<dbReference type="Proteomes" id="UP001073053">
    <property type="component" value="Unassembled WGS sequence"/>
</dbReference>
<organism evidence="2 3">
    <name type="scientific">Bacillus halotolerans</name>
    <dbReference type="NCBI Taxonomy" id="260554"/>
    <lineage>
        <taxon>Bacteria</taxon>
        <taxon>Bacillati</taxon>
        <taxon>Bacillota</taxon>
        <taxon>Bacilli</taxon>
        <taxon>Bacillales</taxon>
        <taxon>Bacillaceae</taxon>
        <taxon>Bacillus</taxon>
    </lineage>
</organism>